<evidence type="ECO:0000313" key="2">
    <source>
        <dbReference type="EMBL" id="CAG9826185.1"/>
    </source>
</evidence>
<dbReference type="PANTHER" id="PTHR10742:SF398">
    <property type="entry name" value="AMINE OXIDASE DOMAIN-CONTAINING PROTEIN-RELATED"/>
    <property type="match status" value="1"/>
</dbReference>
<dbReference type="GO" id="GO:0046592">
    <property type="term" value="F:polyamine oxidase activity"/>
    <property type="evidence" value="ECO:0007669"/>
    <property type="project" value="TreeGrafter"/>
</dbReference>
<dbReference type="SUPFAM" id="SSF54373">
    <property type="entry name" value="FAD-linked reductases, C-terminal domain"/>
    <property type="match status" value="1"/>
</dbReference>
<accession>A0A9N9X631</accession>
<dbReference type="InterPro" id="IPR050281">
    <property type="entry name" value="Flavin_monoamine_oxidase"/>
</dbReference>
<dbReference type="Gene3D" id="3.50.50.60">
    <property type="entry name" value="FAD/NAD(P)-binding domain"/>
    <property type="match status" value="1"/>
</dbReference>
<gene>
    <name evidence="2" type="ORF">DIABBA_LOCUS326</name>
</gene>
<dbReference type="InterPro" id="IPR036188">
    <property type="entry name" value="FAD/NAD-bd_sf"/>
</dbReference>
<dbReference type="SUPFAM" id="SSF51905">
    <property type="entry name" value="FAD/NAD(P)-binding domain"/>
    <property type="match status" value="1"/>
</dbReference>
<protein>
    <recommendedName>
        <fullName evidence="1">Amine oxidase domain-containing protein</fullName>
    </recommendedName>
</protein>
<name>A0A9N9X631_DIABA</name>
<dbReference type="AlphaFoldDB" id="A0A9N9X631"/>
<organism evidence="2 3">
    <name type="scientific">Diabrotica balteata</name>
    <name type="common">Banded cucumber beetle</name>
    <dbReference type="NCBI Taxonomy" id="107213"/>
    <lineage>
        <taxon>Eukaryota</taxon>
        <taxon>Metazoa</taxon>
        <taxon>Ecdysozoa</taxon>
        <taxon>Arthropoda</taxon>
        <taxon>Hexapoda</taxon>
        <taxon>Insecta</taxon>
        <taxon>Pterygota</taxon>
        <taxon>Neoptera</taxon>
        <taxon>Endopterygota</taxon>
        <taxon>Coleoptera</taxon>
        <taxon>Polyphaga</taxon>
        <taxon>Cucujiformia</taxon>
        <taxon>Chrysomeloidea</taxon>
        <taxon>Chrysomelidae</taxon>
        <taxon>Galerucinae</taxon>
        <taxon>Diabroticina</taxon>
        <taxon>Diabroticites</taxon>
        <taxon>Diabrotica</taxon>
    </lineage>
</organism>
<dbReference type="InterPro" id="IPR002937">
    <property type="entry name" value="Amino_oxidase"/>
</dbReference>
<dbReference type="PANTHER" id="PTHR10742">
    <property type="entry name" value="FLAVIN MONOAMINE OXIDASE"/>
    <property type="match status" value="1"/>
</dbReference>
<sequence>MDEQMLKNGIYYTLNMFLGNKFDIPKNPKLLRSNWYNSPNFRGSYSYTSRKTRPEDRQHLLEPITTNDGRPIIQFSGEATNRVHPASVHGAIESGYREAERLMKFLKGN</sequence>
<reference evidence="2" key="1">
    <citation type="submission" date="2022-01" db="EMBL/GenBank/DDBJ databases">
        <authorList>
            <person name="King R."/>
        </authorList>
    </citation>
    <scope>NUCLEOTIDE SEQUENCE</scope>
</reference>
<keyword evidence="3" id="KW-1185">Reference proteome</keyword>
<dbReference type="OrthoDB" id="5046242at2759"/>
<dbReference type="Proteomes" id="UP001153709">
    <property type="component" value="Chromosome 1"/>
</dbReference>
<evidence type="ECO:0000259" key="1">
    <source>
        <dbReference type="Pfam" id="PF01593"/>
    </source>
</evidence>
<feature type="domain" description="Amine oxidase" evidence="1">
    <location>
        <begin position="2"/>
        <end position="102"/>
    </location>
</feature>
<evidence type="ECO:0000313" key="3">
    <source>
        <dbReference type="Proteomes" id="UP001153709"/>
    </source>
</evidence>
<dbReference type="EMBL" id="OU898276">
    <property type="protein sequence ID" value="CAG9826185.1"/>
    <property type="molecule type" value="Genomic_DNA"/>
</dbReference>
<proteinExistence type="predicted"/>
<dbReference type="Gene3D" id="3.90.660.10">
    <property type="match status" value="1"/>
</dbReference>
<dbReference type="Pfam" id="PF01593">
    <property type="entry name" value="Amino_oxidase"/>
    <property type="match status" value="1"/>
</dbReference>